<comment type="caution">
    <text evidence="2">The sequence shown here is derived from an EMBL/GenBank/DDBJ whole genome shotgun (WGS) entry which is preliminary data.</text>
</comment>
<evidence type="ECO:0000313" key="3">
    <source>
        <dbReference type="Proteomes" id="UP000315983"/>
    </source>
</evidence>
<organism evidence="2 3">
    <name type="scientific">Salinispora arenicola</name>
    <dbReference type="NCBI Taxonomy" id="168697"/>
    <lineage>
        <taxon>Bacteria</taxon>
        <taxon>Bacillati</taxon>
        <taxon>Actinomycetota</taxon>
        <taxon>Actinomycetes</taxon>
        <taxon>Micromonosporales</taxon>
        <taxon>Micromonosporaceae</taxon>
        <taxon>Salinispora</taxon>
    </lineage>
</organism>
<accession>A0A542XH95</accession>
<gene>
    <name evidence="2" type="ORF">FB564_0210</name>
</gene>
<evidence type="ECO:0008006" key="4">
    <source>
        <dbReference type="Google" id="ProtNLM"/>
    </source>
</evidence>
<proteinExistence type="predicted"/>
<reference evidence="2 3" key="1">
    <citation type="submission" date="2019-06" db="EMBL/GenBank/DDBJ databases">
        <title>Sequencing the genomes of 1000 actinobacteria strains.</title>
        <authorList>
            <person name="Klenk H.-P."/>
        </authorList>
    </citation>
    <scope>NUCLEOTIDE SEQUENCE [LARGE SCALE GENOMIC DNA]</scope>
    <source>
        <strain evidence="2 3">DSM 44819</strain>
    </source>
</reference>
<dbReference type="Proteomes" id="UP000315983">
    <property type="component" value="Unassembled WGS sequence"/>
</dbReference>
<feature type="transmembrane region" description="Helical" evidence="1">
    <location>
        <begin position="6"/>
        <end position="27"/>
    </location>
</feature>
<evidence type="ECO:0000256" key="1">
    <source>
        <dbReference type="SAM" id="Phobius"/>
    </source>
</evidence>
<keyword evidence="1" id="KW-1133">Transmembrane helix</keyword>
<sequence length="44" mass="4604">MTGAQACLFGGIGAFVIVLGAVLFLVARRRRVVLMTPGDEKPTA</sequence>
<name>A0A542XH95_SALAC</name>
<protein>
    <recommendedName>
        <fullName evidence="4">LPXTG-motif cell wall anchor domain</fullName>
    </recommendedName>
</protein>
<dbReference type="AlphaFoldDB" id="A0A542XH95"/>
<dbReference type="EMBL" id="VFOL01000001">
    <property type="protein sequence ID" value="TQL35185.1"/>
    <property type="molecule type" value="Genomic_DNA"/>
</dbReference>
<keyword evidence="1" id="KW-0812">Transmembrane</keyword>
<keyword evidence="1" id="KW-0472">Membrane</keyword>
<evidence type="ECO:0000313" key="2">
    <source>
        <dbReference type="EMBL" id="TQL35185.1"/>
    </source>
</evidence>